<evidence type="ECO:0000256" key="1">
    <source>
        <dbReference type="SAM" id="Phobius"/>
    </source>
</evidence>
<name>A0ABS2GFS0_9FIRM</name>
<protein>
    <submittedName>
        <fullName evidence="2">DUF445 family protein</fullName>
    </submittedName>
</protein>
<feature type="transmembrane region" description="Helical" evidence="1">
    <location>
        <begin position="61"/>
        <end position="86"/>
    </location>
</feature>
<reference evidence="2 3" key="1">
    <citation type="journal article" date="2021" name="Sci. Rep.">
        <title>The distribution of antibiotic resistance genes in chicken gut microbiota commensals.</title>
        <authorList>
            <person name="Juricova H."/>
            <person name="Matiasovicova J."/>
            <person name="Kubasova T."/>
            <person name="Cejkova D."/>
            <person name="Rychlik I."/>
        </authorList>
    </citation>
    <scope>NUCLEOTIDE SEQUENCE [LARGE SCALE GENOMIC DNA]</scope>
    <source>
        <strain evidence="2 3">An537</strain>
    </source>
</reference>
<dbReference type="Pfam" id="PF04286">
    <property type="entry name" value="DUF445"/>
    <property type="match status" value="1"/>
</dbReference>
<feature type="transmembrane region" description="Helical" evidence="1">
    <location>
        <begin position="37"/>
        <end position="55"/>
    </location>
</feature>
<dbReference type="Proteomes" id="UP000707138">
    <property type="component" value="Unassembled WGS sequence"/>
</dbReference>
<keyword evidence="1" id="KW-0812">Transmembrane</keyword>
<dbReference type="PANTHER" id="PTHR38442">
    <property type="entry name" value="INNER MEMBRANE PROTEIN-RELATED"/>
    <property type="match status" value="1"/>
</dbReference>
<dbReference type="RefSeq" id="WP_205087769.1">
    <property type="nucleotide sequence ID" value="NZ_JACJLA010000007.1"/>
</dbReference>
<evidence type="ECO:0000313" key="3">
    <source>
        <dbReference type="Proteomes" id="UP000707138"/>
    </source>
</evidence>
<evidence type="ECO:0000313" key="2">
    <source>
        <dbReference type="EMBL" id="MBM6912682.1"/>
    </source>
</evidence>
<dbReference type="PANTHER" id="PTHR38442:SF1">
    <property type="entry name" value="INNER MEMBRANE PROTEIN"/>
    <property type="match status" value="1"/>
</dbReference>
<organism evidence="2 3">
    <name type="scientific">Veillonella magna</name>
    <dbReference type="NCBI Taxonomy" id="464322"/>
    <lineage>
        <taxon>Bacteria</taxon>
        <taxon>Bacillati</taxon>
        <taxon>Bacillota</taxon>
        <taxon>Negativicutes</taxon>
        <taxon>Veillonellales</taxon>
        <taxon>Veillonellaceae</taxon>
        <taxon>Veillonella</taxon>
    </lineage>
</organism>
<comment type="caution">
    <text evidence="2">The sequence shown here is derived from an EMBL/GenBank/DDBJ whole genome shotgun (WGS) entry which is preliminary data.</text>
</comment>
<dbReference type="InterPro" id="IPR007383">
    <property type="entry name" value="DUF445"/>
</dbReference>
<sequence length="439" mass="50610">MDSGQRRRYDNAMSQYRCQSQLLTEGRTMVKQHRRQYATLLLIAMAIGFLGVYPFRAHPFFAFLMHVFGAAMIGGLADWYAVTALFERPLGIKYKTALIPRSKGRLIEMARVMMVDELLRVPHMYRIIKREHAVRRIIVYFLSDEGRMHWKKMLFSMCKRVADTVELEPLWQELRRTAMRGVTHWQVTPFLIHFCQSLLKPQTASVLWLYINRLLRQLIQANGLRPYIASVVAAMMNRYAEDSFWREVALAFGGDSVSPEHITDLIQRKGAAYLASQESLASPLGQYVYAKAIGVVNELSHNSTWQAYIESKKDHWVINRLEELTAEDMITSSQSLWAMAEIKIIEYAEALLTDEIRLAAVERVVLVSMVPWLRRVRRFVDTAVVKEMSAYAPEKLATLVRDKLDYDLQMIRINGSLVGAMLGGVFYMVAEVIRRSLFV</sequence>
<accession>A0ABS2GFS0</accession>
<keyword evidence="3" id="KW-1185">Reference proteome</keyword>
<feature type="transmembrane region" description="Helical" evidence="1">
    <location>
        <begin position="411"/>
        <end position="430"/>
    </location>
</feature>
<proteinExistence type="predicted"/>
<keyword evidence="1" id="KW-1133">Transmembrane helix</keyword>
<gene>
    <name evidence="2" type="ORF">H6A01_05010</name>
</gene>
<dbReference type="EMBL" id="JACJLA010000007">
    <property type="protein sequence ID" value="MBM6912682.1"/>
    <property type="molecule type" value="Genomic_DNA"/>
</dbReference>
<keyword evidence="1" id="KW-0472">Membrane</keyword>